<proteinExistence type="predicted"/>
<dbReference type="InterPro" id="IPR043129">
    <property type="entry name" value="ATPase_NBD"/>
</dbReference>
<dbReference type="InterPro" id="IPR007813">
    <property type="entry name" value="PilN"/>
</dbReference>
<comment type="caution">
    <text evidence="1">The sequence shown here is derived from an EMBL/GenBank/DDBJ whole genome shotgun (WGS) entry which is preliminary data.</text>
</comment>
<protein>
    <submittedName>
        <fullName evidence="1">MSHA biogenesis protein MshI</fullName>
    </submittedName>
</protein>
<dbReference type="AlphaFoldDB" id="A0A090QT52"/>
<gene>
    <name evidence="1" type="ORF">JCM19237_2461</name>
</gene>
<dbReference type="eggNOG" id="COG4972">
    <property type="taxonomic scope" value="Bacteria"/>
</dbReference>
<dbReference type="EMBL" id="BBMN01000011">
    <property type="protein sequence ID" value="GAL06370.1"/>
    <property type="molecule type" value="Genomic_DNA"/>
</dbReference>
<dbReference type="Pfam" id="PF05137">
    <property type="entry name" value="PilN"/>
    <property type="match status" value="1"/>
</dbReference>
<reference evidence="1 2" key="1">
    <citation type="journal article" date="2014" name="Genome Announc.">
        <title>Draft Genome Sequences of Two Vibrionaceae Species, Vibrio ponticus C121 and Photobacterium aphoticum C119, Isolated as Coral Reef Microbiota.</title>
        <authorList>
            <person name="Al-saari N."/>
            <person name="Meirelles P.M."/>
            <person name="Mino S."/>
            <person name="Suda W."/>
            <person name="Oshima K."/>
            <person name="Hattori M."/>
            <person name="Ohkuma M."/>
            <person name="Thompson F.L."/>
            <person name="Gomez-Gil B."/>
            <person name="Sawabe T."/>
            <person name="Sawabe T."/>
        </authorList>
    </citation>
    <scope>NUCLEOTIDE SEQUENCE [LARGE SCALE GENOMIC DNA]</scope>
    <source>
        <strain evidence="1 2">JCM 19237</strain>
    </source>
</reference>
<organism evidence="1 2">
    <name type="scientific">Photobacterium aphoticum</name>
    <dbReference type="NCBI Taxonomy" id="754436"/>
    <lineage>
        <taxon>Bacteria</taxon>
        <taxon>Pseudomonadati</taxon>
        <taxon>Pseudomonadota</taxon>
        <taxon>Gammaproteobacteria</taxon>
        <taxon>Vibrionales</taxon>
        <taxon>Vibrionaceae</taxon>
        <taxon>Photobacterium</taxon>
    </lineage>
</organism>
<sequence length="503" mass="55648">MLSIKTLKQKKQSFVAGVALFADRLALVYRVDTAWLADEEPVQQVAEWPAALRRLLDRHPLKGCGLRLVLGHGLYQSMLIDKPELPREEYPTALPFLVRELVNESPQELVADGFPSPLKDRLQVFCTQRRPLEQLAQTCTEGGYSLLSVSAEEAVWGQWIHPQQSQLLLHRRGLDNLQLSAFKQQTLCFQRQLRGFGVPLLPAGGESDMKVALQLDSLALELQRSLDFLSAQLRDAPITQVVISCDEDDDQQLAQALSARLSVNVEAVAPPHAALAHNAVRIAYAAAMDQAPHGINFYSDALKPKVERMTLTNVVLSWSVMALVLAAVMGWQGWQQHQVQTQRDSVQQELQQVLGEIQHTQRVLASRVPSPLKHQLAERLAQQLSAKQSALAVISQHDDSLTVGYASLLQQLALADSQDIALQHIHATGTQLSLSGLARTPAAVPAWVQQFQPYPALASRRFQQMVLERDSEQRLIFSLQGSLNHVANNADHVAAATAQEATQ</sequence>
<evidence type="ECO:0000313" key="1">
    <source>
        <dbReference type="EMBL" id="GAL06370.1"/>
    </source>
</evidence>
<name>A0A090QT52_9GAMM</name>
<dbReference type="Proteomes" id="UP000029227">
    <property type="component" value="Unassembled WGS sequence"/>
</dbReference>
<dbReference type="STRING" id="754436.JCM19237_2461"/>
<accession>A0A090QT52</accession>
<dbReference type="SUPFAM" id="SSF53067">
    <property type="entry name" value="Actin-like ATPase domain"/>
    <property type="match status" value="1"/>
</dbReference>
<evidence type="ECO:0000313" key="2">
    <source>
        <dbReference type="Proteomes" id="UP000029227"/>
    </source>
</evidence>